<gene>
    <name evidence="1" type="ORF">CFOL_v3_31250</name>
</gene>
<accession>A0A1Q3D5W2</accession>
<dbReference type="STRING" id="3775.A0A1Q3D5W2"/>
<name>A0A1Q3D5W2_CEPFO</name>
<dbReference type="AlphaFoldDB" id="A0A1Q3D5W2"/>
<keyword evidence="2" id="KW-1185">Reference proteome</keyword>
<evidence type="ECO:0000313" key="2">
    <source>
        <dbReference type="Proteomes" id="UP000187406"/>
    </source>
</evidence>
<dbReference type="EMBL" id="BDDD01004535">
    <property type="protein sequence ID" value="GAV87824.1"/>
    <property type="molecule type" value="Genomic_DNA"/>
</dbReference>
<dbReference type="Proteomes" id="UP000187406">
    <property type="component" value="Unassembled WGS sequence"/>
</dbReference>
<proteinExistence type="predicted"/>
<organism evidence="1 2">
    <name type="scientific">Cephalotus follicularis</name>
    <name type="common">Albany pitcher plant</name>
    <dbReference type="NCBI Taxonomy" id="3775"/>
    <lineage>
        <taxon>Eukaryota</taxon>
        <taxon>Viridiplantae</taxon>
        <taxon>Streptophyta</taxon>
        <taxon>Embryophyta</taxon>
        <taxon>Tracheophyta</taxon>
        <taxon>Spermatophyta</taxon>
        <taxon>Magnoliopsida</taxon>
        <taxon>eudicotyledons</taxon>
        <taxon>Gunneridae</taxon>
        <taxon>Pentapetalae</taxon>
        <taxon>rosids</taxon>
        <taxon>fabids</taxon>
        <taxon>Oxalidales</taxon>
        <taxon>Cephalotaceae</taxon>
        <taxon>Cephalotus</taxon>
    </lineage>
</organism>
<reference evidence="2" key="1">
    <citation type="submission" date="2016-04" db="EMBL/GenBank/DDBJ databases">
        <title>Cephalotus genome sequencing.</title>
        <authorList>
            <person name="Fukushima K."/>
            <person name="Hasebe M."/>
            <person name="Fang X."/>
        </authorList>
    </citation>
    <scope>NUCLEOTIDE SEQUENCE [LARGE SCALE GENOMIC DNA]</scope>
    <source>
        <strain evidence="2">cv. St1</strain>
    </source>
</reference>
<sequence>MSKDIVDKLKIIYPNYNYPNSFTDGKEEPKISSEKLQKLGWSYRPLEETLIDSIKSFRAVGQLDYKHLFFSIFVTRQKR</sequence>
<comment type="caution">
    <text evidence="1">The sequence shown here is derived from an EMBL/GenBank/DDBJ whole genome shotgun (WGS) entry which is preliminary data.</text>
</comment>
<dbReference type="Gene3D" id="3.40.50.720">
    <property type="entry name" value="NAD(P)-binding Rossmann-like Domain"/>
    <property type="match status" value="1"/>
</dbReference>
<evidence type="ECO:0000313" key="1">
    <source>
        <dbReference type="EMBL" id="GAV87824.1"/>
    </source>
</evidence>
<protein>
    <recommendedName>
        <fullName evidence="3">Epimerase domain-containing protein</fullName>
    </recommendedName>
</protein>
<dbReference type="InParanoid" id="A0A1Q3D5W2"/>
<dbReference type="OrthoDB" id="2735536at2759"/>
<evidence type="ECO:0008006" key="3">
    <source>
        <dbReference type="Google" id="ProtNLM"/>
    </source>
</evidence>